<gene>
    <name evidence="9" type="ORF">MON38_09135</name>
</gene>
<comment type="similarity">
    <text evidence="1 5 6">Belongs to the peptidase S8 family.</text>
</comment>
<evidence type="ECO:0000256" key="7">
    <source>
        <dbReference type="SAM" id="SignalP"/>
    </source>
</evidence>
<keyword evidence="3 5" id="KW-0378">Hydrolase</keyword>
<dbReference type="RefSeq" id="WP_241935846.1">
    <property type="nucleotide sequence ID" value="NZ_JALBGC010000002.1"/>
</dbReference>
<keyword evidence="10" id="KW-1185">Reference proteome</keyword>
<feature type="active site" description="Charge relay system" evidence="5">
    <location>
        <position position="231"/>
    </location>
</feature>
<feature type="active site" description="Charge relay system" evidence="5">
    <location>
        <position position="396"/>
    </location>
</feature>
<dbReference type="SUPFAM" id="SSF52743">
    <property type="entry name" value="Subtilisin-like"/>
    <property type="match status" value="1"/>
</dbReference>
<dbReference type="NCBIfam" id="TIGR04183">
    <property type="entry name" value="Por_Secre_tail"/>
    <property type="match status" value="1"/>
</dbReference>
<dbReference type="Proteomes" id="UP001139193">
    <property type="component" value="Unassembled WGS sequence"/>
</dbReference>
<evidence type="ECO:0000256" key="6">
    <source>
        <dbReference type="RuleBase" id="RU003355"/>
    </source>
</evidence>
<evidence type="ECO:0000256" key="5">
    <source>
        <dbReference type="PROSITE-ProRule" id="PRU01240"/>
    </source>
</evidence>
<reference evidence="9" key="1">
    <citation type="submission" date="2022-03" db="EMBL/GenBank/DDBJ databases">
        <title>Bacterial whole genome sequence for Hymenobacter sp. DH14.</title>
        <authorList>
            <person name="Le V."/>
        </authorList>
    </citation>
    <scope>NUCLEOTIDE SEQUENCE</scope>
    <source>
        <strain evidence="9">DH14</strain>
    </source>
</reference>
<dbReference type="Pfam" id="PF00082">
    <property type="entry name" value="Peptidase_S8"/>
    <property type="match status" value="1"/>
</dbReference>
<keyword evidence="7" id="KW-0732">Signal</keyword>
<name>A0A9X2AF84_9BACT</name>
<dbReference type="PROSITE" id="PS00137">
    <property type="entry name" value="SUBTILASE_HIS"/>
    <property type="match status" value="1"/>
</dbReference>
<dbReference type="InterPro" id="IPR034204">
    <property type="entry name" value="PfSUB1-like_cat_dom"/>
</dbReference>
<dbReference type="PROSITE" id="PS51892">
    <property type="entry name" value="SUBTILASE"/>
    <property type="match status" value="1"/>
</dbReference>
<evidence type="ECO:0000256" key="1">
    <source>
        <dbReference type="ARBA" id="ARBA00011073"/>
    </source>
</evidence>
<dbReference type="PANTHER" id="PTHR43806">
    <property type="entry name" value="PEPTIDASE S8"/>
    <property type="match status" value="1"/>
</dbReference>
<evidence type="ECO:0000313" key="9">
    <source>
        <dbReference type="EMBL" id="MCI1187582.1"/>
    </source>
</evidence>
<feature type="chain" id="PRO_5040858419" evidence="7">
    <location>
        <begin position="22"/>
        <end position="547"/>
    </location>
</feature>
<dbReference type="InterPro" id="IPR023827">
    <property type="entry name" value="Peptidase_S8_Asp-AS"/>
</dbReference>
<dbReference type="PROSITE" id="PS00136">
    <property type="entry name" value="SUBTILASE_ASP"/>
    <property type="match status" value="1"/>
</dbReference>
<evidence type="ECO:0000313" key="10">
    <source>
        <dbReference type="Proteomes" id="UP001139193"/>
    </source>
</evidence>
<feature type="signal peptide" evidence="7">
    <location>
        <begin position="1"/>
        <end position="21"/>
    </location>
</feature>
<dbReference type="InterPro" id="IPR026444">
    <property type="entry name" value="Secre_tail"/>
</dbReference>
<dbReference type="InterPro" id="IPR050131">
    <property type="entry name" value="Peptidase_S8_subtilisin-like"/>
</dbReference>
<dbReference type="AlphaFoldDB" id="A0A9X2AF84"/>
<dbReference type="InterPro" id="IPR015500">
    <property type="entry name" value="Peptidase_S8_subtilisin-rel"/>
</dbReference>
<feature type="domain" description="Peptidase S8/S53" evidence="8">
    <location>
        <begin position="168"/>
        <end position="449"/>
    </location>
</feature>
<comment type="caution">
    <text evidence="9">The sequence shown here is derived from an EMBL/GenBank/DDBJ whole genome shotgun (WGS) entry which is preliminary data.</text>
</comment>
<keyword evidence="2 5" id="KW-0645">Protease</keyword>
<feature type="active site" description="Charge relay system" evidence="5">
    <location>
        <position position="176"/>
    </location>
</feature>
<dbReference type="Gene3D" id="3.40.50.200">
    <property type="entry name" value="Peptidase S8/S53 domain"/>
    <property type="match status" value="1"/>
</dbReference>
<dbReference type="CDD" id="cd07473">
    <property type="entry name" value="Peptidases_S8_Subtilisin_like"/>
    <property type="match status" value="1"/>
</dbReference>
<dbReference type="InterPro" id="IPR023828">
    <property type="entry name" value="Peptidase_S8_Ser-AS"/>
</dbReference>
<accession>A0A9X2AF84</accession>
<sequence>MKKLSRVLPFLLGIVAGSAQAQLPAPTRLIVRLHDDQPPMPVGDSPGNVPPSAADRLAQINRQYHAGEMQRLNPGRRAAAAPAMYLITLPAGTDAQRAVQAYQQTGLFRYVELDAQGQGGGVQSVVPNDPFYGRQWYLNNNGTFALAPAQAGADIRMEDAWAVTHGDSTITVALIDSGCKLDHPEFAGRIWRNRLEIPNNRIDDDHNGFVDDVKGWNFVSNNNNPTDDYGHGTNVAGIVGATGNNGLGYAGLNWGCKLMICKGLNAQNMGSYSWWTSAIYYAVDNGARVINMSLGGSSPSLSMQDAVAYATQHGVVVAACMMNDNSSVVNYPAGLAGVIAVGATNPDDSRASPFFWSAASGSNYGAHLSVVAPGNYIFGPDYQSNTNYYVYWGGTSQATPQVAGLASLLLTLRPQLTPAQVKAIIERTADDRVGPASEDAAGWDLYFGYGRINAGRALANVLTATQANQDVAAGFRLFPNPARGAVTLQLGEARLLQRQVQVYNALGQLLSQQPLTGLSQQLLVPTAAGTYWVAIAGMAGGQRLVVE</sequence>
<dbReference type="PRINTS" id="PR00723">
    <property type="entry name" value="SUBTILISIN"/>
</dbReference>
<protein>
    <submittedName>
        <fullName evidence="9">S8 family serine peptidase</fullName>
    </submittedName>
</protein>
<organism evidence="9 10">
    <name type="scientific">Hymenobacter cyanobacteriorum</name>
    <dbReference type="NCBI Taxonomy" id="2926463"/>
    <lineage>
        <taxon>Bacteria</taxon>
        <taxon>Pseudomonadati</taxon>
        <taxon>Bacteroidota</taxon>
        <taxon>Cytophagia</taxon>
        <taxon>Cytophagales</taxon>
        <taxon>Hymenobacteraceae</taxon>
        <taxon>Hymenobacter</taxon>
    </lineage>
</organism>
<evidence type="ECO:0000256" key="2">
    <source>
        <dbReference type="ARBA" id="ARBA00022670"/>
    </source>
</evidence>
<dbReference type="GO" id="GO:0006508">
    <property type="term" value="P:proteolysis"/>
    <property type="evidence" value="ECO:0007669"/>
    <property type="project" value="UniProtKB-KW"/>
</dbReference>
<evidence type="ECO:0000256" key="3">
    <source>
        <dbReference type="ARBA" id="ARBA00022801"/>
    </source>
</evidence>
<evidence type="ECO:0000259" key="8">
    <source>
        <dbReference type="Pfam" id="PF00082"/>
    </source>
</evidence>
<dbReference type="EMBL" id="JALBGC010000002">
    <property type="protein sequence ID" value="MCI1187582.1"/>
    <property type="molecule type" value="Genomic_DNA"/>
</dbReference>
<dbReference type="PROSITE" id="PS00138">
    <property type="entry name" value="SUBTILASE_SER"/>
    <property type="match status" value="1"/>
</dbReference>
<dbReference type="InterPro" id="IPR000209">
    <property type="entry name" value="Peptidase_S8/S53_dom"/>
</dbReference>
<proteinExistence type="inferred from homology"/>
<dbReference type="InterPro" id="IPR022398">
    <property type="entry name" value="Peptidase_S8_His-AS"/>
</dbReference>
<dbReference type="InterPro" id="IPR036852">
    <property type="entry name" value="Peptidase_S8/S53_dom_sf"/>
</dbReference>
<keyword evidence="4 5" id="KW-0720">Serine protease</keyword>
<dbReference type="PANTHER" id="PTHR43806:SF11">
    <property type="entry name" value="CEREVISIN-RELATED"/>
    <property type="match status" value="1"/>
</dbReference>
<evidence type="ECO:0000256" key="4">
    <source>
        <dbReference type="ARBA" id="ARBA00022825"/>
    </source>
</evidence>
<dbReference type="GO" id="GO:0004252">
    <property type="term" value="F:serine-type endopeptidase activity"/>
    <property type="evidence" value="ECO:0007669"/>
    <property type="project" value="UniProtKB-UniRule"/>
</dbReference>